<accession>A0A9W8P6W0</accession>
<evidence type="ECO:0000313" key="3">
    <source>
        <dbReference type="Proteomes" id="UP001142393"/>
    </source>
</evidence>
<dbReference type="Pfam" id="PF19287">
    <property type="entry name" value="DUF5910"/>
    <property type="match status" value="1"/>
</dbReference>
<dbReference type="InterPro" id="IPR045564">
    <property type="entry name" value="DUF5910"/>
</dbReference>
<dbReference type="Proteomes" id="UP001142393">
    <property type="component" value="Unassembled WGS sequence"/>
</dbReference>
<protein>
    <submittedName>
        <fullName evidence="2">Uncharacterized protein</fullName>
    </submittedName>
</protein>
<feature type="signal peptide" evidence="1">
    <location>
        <begin position="1"/>
        <end position="23"/>
    </location>
</feature>
<dbReference type="EMBL" id="JANVFU010000003">
    <property type="protein sequence ID" value="KAJ3747963.1"/>
    <property type="molecule type" value="Genomic_DNA"/>
</dbReference>
<keyword evidence="3" id="KW-1185">Reference proteome</keyword>
<gene>
    <name evidence="2" type="ORF">DFH05DRAFT_1482354</name>
</gene>
<proteinExistence type="predicted"/>
<keyword evidence="1" id="KW-0732">Signal</keyword>
<comment type="caution">
    <text evidence="2">The sequence shown here is derived from an EMBL/GenBank/DDBJ whole genome shotgun (WGS) entry which is preliminary data.</text>
</comment>
<feature type="chain" id="PRO_5040913524" evidence="1">
    <location>
        <begin position="24"/>
        <end position="228"/>
    </location>
</feature>
<dbReference type="AlphaFoldDB" id="A0A9W8P6W0"/>
<dbReference type="PROSITE" id="PS51257">
    <property type="entry name" value="PROKAR_LIPOPROTEIN"/>
    <property type="match status" value="1"/>
</dbReference>
<evidence type="ECO:0000256" key="1">
    <source>
        <dbReference type="SAM" id="SignalP"/>
    </source>
</evidence>
<sequence>MRVLFNIMMLAIPLHLSSIGCFALPLPNSHNFEIRGSPTSVKKFANAISNVVIREKILIGYSFVQDASAETLTASTTSIGEGAVLAPSPSGWFGSTVCAVYADKKRFQNVPKLFVDDIHVMTATLPQILQEQSQAPEHKEYATTTSASSSTKETTILFYRMLGSPRGNLQMLIPPYYFKSSQPSNKFGISLKCVPLTQYEATKKFPTGMVEWDKWNVPNWPQDLKLTV</sequence>
<name>A0A9W8P6W0_9AGAR</name>
<evidence type="ECO:0000313" key="2">
    <source>
        <dbReference type="EMBL" id="KAJ3747963.1"/>
    </source>
</evidence>
<organism evidence="2 3">
    <name type="scientific">Lentinula detonsa</name>
    <dbReference type="NCBI Taxonomy" id="2804962"/>
    <lineage>
        <taxon>Eukaryota</taxon>
        <taxon>Fungi</taxon>
        <taxon>Dikarya</taxon>
        <taxon>Basidiomycota</taxon>
        <taxon>Agaricomycotina</taxon>
        <taxon>Agaricomycetes</taxon>
        <taxon>Agaricomycetidae</taxon>
        <taxon>Agaricales</taxon>
        <taxon>Marasmiineae</taxon>
        <taxon>Omphalotaceae</taxon>
        <taxon>Lentinula</taxon>
    </lineage>
</organism>
<reference evidence="2 3" key="1">
    <citation type="journal article" date="2023" name="Proc. Natl. Acad. Sci. U.S.A.">
        <title>A global phylogenomic analysis of the shiitake genus Lentinula.</title>
        <authorList>
            <person name="Sierra-Patev S."/>
            <person name="Min B."/>
            <person name="Naranjo-Ortiz M."/>
            <person name="Looney B."/>
            <person name="Konkel Z."/>
            <person name="Slot J.C."/>
            <person name="Sakamoto Y."/>
            <person name="Steenwyk J.L."/>
            <person name="Rokas A."/>
            <person name="Carro J."/>
            <person name="Camarero S."/>
            <person name="Ferreira P."/>
            <person name="Molpeceres G."/>
            <person name="Ruiz-Duenas F.J."/>
            <person name="Serrano A."/>
            <person name="Henrissat B."/>
            <person name="Drula E."/>
            <person name="Hughes K.W."/>
            <person name="Mata J.L."/>
            <person name="Ishikawa N.K."/>
            <person name="Vargas-Isla R."/>
            <person name="Ushijima S."/>
            <person name="Smith C.A."/>
            <person name="Donoghue J."/>
            <person name="Ahrendt S."/>
            <person name="Andreopoulos W."/>
            <person name="He G."/>
            <person name="LaButti K."/>
            <person name="Lipzen A."/>
            <person name="Ng V."/>
            <person name="Riley R."/>
            <person name="Sandor L."/>
            <person name="Barry K."/>
            <person name="Martinez A.T."/>
            <person name="Xiao Y."/>
            <person name="Gibbons J.G."/>
            <person name="Terashima K."/>
            <person name="Grigoriev I.V."/>
            <person name="Hibbett D."/>
        </authorList>
    </citation>
    <scope>NUCLEOTIDE SEQUENCE [LARGE SCALE GENOMIC DNA]</scope>
    <source>
        <strain evidence="2 3">TFB7810</strain>
    </source>
</reference>